<dbReference type="Proteomes" id="UP000000851">
    <property type="component" value="Chromosome"/>
</dbReference>
<name>C7Q171_CATAD</name>
<dbReference type="HOGENOM" id="CLU_276676_0_0_11"/>
<dbReference type="EMBL" id="CP001700">
    <property type="protein sequence ID" value="ACU71746.1"/>
    <property type="molecule type" value="Genomic_DNA"/>
</dbReference>
<reference evidence="3 4" key="1">
    <citation type="journal article" date="2009" name="Stand. Genomic Sci.">
        <title>Complete genome sequence of Catenulispora acidiphila type strain (ID 139908).</title>
        <authorList>
            <person name="Copeland A."/>
            <person name="Lapidus A."/>
            <person name="Glavina Del Rio T."/>
            <person name="Nolan M."/>
            <person name="Lucas S."/>
            <person name="Chen F."/>
            <person name="Tice H."/>
            <person name="Cheng J.F."/>
            <person name="Bruce D."/>
            <person name="Goodwin L."/>
            <person name="Pitluck S."/>
            <person name="Mikhailova N."/>
            <person name="Pati A."/>
            <person name="Ivanova N."/>
            <person name="Mavromatis K."/>
            <person name="Chen A."/>
            <person name="Palaniappan K."/>
            <person name="Chain P."/>
            <person name="Land M."/>
            <person name="Hauser L."/>
            <person name="Chang Y.J."/>
            <person name="Jeffries C.D."/>
            <person name="Chertkov O."/>
            <person name="Brettin T."/>
            <person name="Detter J.C."/>
            <person name="Han C."/>
            <person name="Ali Z."/>
            <person name="Tindall B.J."/>
            <person name="Goker M."/>
            <person name="Bristow J."/>
            <person name="Eisen J.A."/>
            <person name="Markowitz V."/>
            <person name="Hugenholtz P."/>
            <person name="Kyrpides N.C."/>
            <person name="Klenk H.P."/>
        </authorList>
    </citation>
    <scope>NUCLEOTIDE SEQUENCE [LARGE SCALE GENOMIC DNA]</scope>
    <source>
        <strain evidence="4">DSM 44928 / JCM 14897 / NBRC 102108 / NRRL B-24433 / ID139908</strain>
    </source>
</reference>
<accession>C7Q171</accession>
<feature type="transmembrane region" description="Helical" evidence="2">
    <location>
        <begin position="803"/>
        <end position="825"/>
    </location>
</feature>
<protein>
    <submittedName>
        <fullName evidence="3">Uncharacterized protein</fullName>
    </submittedName>
</protein>
<feature type="transmembrane region" description="Helical" evidence="2">
    <location>
        <begin position="845"/>
        <end position="866"/>
    </location>
</feature>
<sequence>MAALEARAKALADAANFVAGSGATFNTDLDDAGLRDKVIEAVRTAERNIAVIVGIDLDDPDLREKVIEAVSAAEKGINIIVGMDVDADGLKERVKAEADAAGAGEKIKVRVESDGTSLEQDVASKAGRVKPQPIKVPIQSDADKFEAELRASFAEGEKNAAAAEKAMNQSFTAMQTGVRALRSAMAELEPATQDAEDFETSFRKAMDEGERVSQEADRVLRQSFTSMESGSRTLRAAMTELQPAAEGAGQAAANAGSGFNTSALRMSSLIGAALALGPALAAIPAVVGAAGAGFATLGLGMAGPIAALRDYGAQSQATGQSSAQLAATAFSNAVSIRNAEQAIADAKRQAAISAINSAQSIESAEQGVTDAERQAAISAQSAADAVASADQRLANAQESLTQAQESLTQAQKDGVNVLKDLNLASADAANSVADAQNAVIDAQAAYDKAKGNSLLTDQQKKEAQQQLIDAQQHLTDAQQKALEAQQAANDANQKGVDGSTAVVAAQRQVVSATQGVADAQLAATRAREAQANQEISSNQSVAKAQQSLATAIRDAAEQQISSNESVSKAVQALKDMQEQQALSAAAAASSGSAAANKFAQDMAKLTPAGRDFVNQLISMRGGLHDLEATAQTTLLPGFTTLLKDVGGSNGLGSLFNKAVGDMGTIIGGTAIQFGNLMTSPAFKGQLTQVLKDGAGFAKDLGDGLVALTGGLTKAASQAGPIVSGLGGGIKTLMSSGIPDFFSGLVTNAGGAGQSIQAIFTIVSNLAGPLGTIAGAFSAALAPALQVLDSPQVQQSLQSIATSIAQILIVLSPVVTMLAQGLAGALRIVAPLMQSLAKFIQDNQQWVVPLAKGIAIATIAFVAFNAVLAANPVLLVVAAIAALVLGVVYAYEHFKIFRDVIHDVWVVTKAEFDFFLGFIKRWWPELLAPFTGGVSEIIAHWDAVVDFVKKLPGRLVSAGAHMWDWISQKWDDDVAAPVSKAFDGFIHTVTGLPGKLARAGAGMWDWIKEEFVGALNAIANLWNQLHFSTPSFHIPIPFSSGINVDSITVGVPPIGPFKAAGGPIWGGLSAIIGEAGTELLKLPTGTQVMPHANTQSMIAQGGLGSSGGVLQIEWVGGNGGDELMTWIRKNIRIRHGSDPNSVQKALGQSF</sequence>
<keyword evidence="2" id="KW-0812">Transmembrane</keyword>
<dbReference type="InParanoid" id="C7Q171"/>
<evidence type="ECO:0000256" key="2">
    <source>
        <dbReference type="SAM" id="Phobius"/>
    </source>
</evidence>
<dbReference type="KEGG" id="cai:Caci_2837"/>
<keyword evidence="2" id="KW-1133">Transmembrane helix</keyword>
<evidence type="ECO:0000256" key="1">
    <source>
        <dbReference type="SAM" id="Coils"/>
    </source>
</evidence>
<dbReference type="STRING" id="479433.Caci_2837"/>
<evidence type="ECO:0000313" key="3">
    <source>
        <dbReference type="EMBL" id="ACU71746.1"/>
    </source>
</evidence>
<gene>
    <name evidence="3" type="ordered locus">Caci_2837</name>
</gene>
<keyword evidence="1" id="KW-0175">Coiled coil</keyword>
<dbReference type="AlphaFoldDB" id="C7Q171"/>
<proteinExistence type="predicted"/>
<feature type="coiled-coil region" evidence="1">
    <location>
        <begin position="379"/>
        <end position="494"/>
    </location>
</feature>
<dbReference type="OrthoDB" id="2183194at2"/>
<evidence type="ECO:0000313" key="4">
    <source>
        <dbReference type="Proteomes" id="UP000000851"/>
    </source>
</evidence>
<dbReference type="eggNOG" id="COG1511">
    <property type="taxonomic scope" value="Bacteria"/>
</dbReference>
<dbReference type="eggNOG" id="COG5412">
    <property type="taxonomic scope" value="Bacteria"/>
</dbReference>
<feature type="transmembrane region" description="Helical" evidence="2">
    <location>
        <begin position="872"/>
        <end position="890"/>
    </location>
</feature>
<organism evidence="3 4">
    <name type="scientific">Catenulispora acidiphila (strain DSM 44928 / JCM 14897 / NBRC 102108 / NRRL B-24433 / ID139908)</name>
    <dbReference type="NCBI Taxonomy" id="479433"/>
    <lineage>
        <taxon>Bacteria</taxon>
        <taxon>Bacillati</taxon>
        <taxon>Actinomycetota</taxon>
        <taxon>Actinomycetes</taxon>
        <taxon>Catenulisporales</taxon>
        <taxon>Catenulisporaceae</taxon>
        <taxon>Catenulispora</taxon>
    </lineage>
</organism>
<dbReference type="RefSeq" id="WP_012787039.1">
    <property type="nucleotide sequence ID" value="NC_013131.1"/>
</dbReference>
<keyword evidence="2" id="KW-0472">Membrane</keyword>
<keyword evidence="4" id="KW-1185">Reference proteome</keyword>